<name>A0A0J8DTX3_BETVV</name>
<evidence type="ECO:0000313" key="4">
    <source>
        <dbReference type="EMBL" id="KMS94245.1"/>
    </source>
</evidence>
<dbReference type="SUPFAM" id="SSF55724">
    <property type="entry name" value="Mog1p/PsbP-like"/>
    <property type="match status" value="1"/>
</dbReference>
<evidence type="ECO:0000256" key="2">
    <source>
        <dbReference type="ARBA" id="ARBA00022448"/>
    </source>
</evidence>
<proteinExistence type="inferred from homology"/>
<keyword evidence="2" id="KW-0813">Transport</keyword>
<dbReference type="PANTHER" id="PTHR15837:SF0">
    <property type="entry name" value="RAN GUANINE NUCLEOTIDE RELEASE FACTOR"/>
    <property type="match status" value="1"/>
</dbReference>
<gene>
    <name evidence="4" type="ORF">BVRB_023350</name>
</gene>
<dbReference type="GO" id="GO:0044325">
    <property type="term" value="F:transmembrane transporter binding"/>
    <property type="evidence" value="ECO:0007669"/>
    <property type="project" value="TreeGrafter"/>
</dbReference>
<keyword evidence="5" id="KW-1185">Reference proteome</keyword>
<dbReference type="PANTHER" id="PTHR15837">
    <property type="entry name" value="RAN GUANINE NUCLEOTIDE RELEASE FACTOR"/>
    <property type="match status" value="1"/>
</dbReference>
<dbReference type="EMBL" id="KQ094961">
    <property type="protein sequence ID" value="KMS94245.1"/>
    <property type="molecule type" value="Genomic_DNA"/>
</dbReference>
<keyword evidence="3" id="KW-0653">Protein transport</keyword>
<organism evidence="4 5">
    <name type="scientific">Beta vulgaris subsp. vulgaris</name>
    <name type="common">Beet</name>
    <dbReference type="NCBI Taxonomy" id="3555"/>
    <lineage>
        <taxon>Eukaryota</taxon>
        <taxon>Viridiplantae</taxon>
        <taxon>Streptophyta</taxon>
        <taxon>Embryophyta</taxon>
        <taxon>Tracheophyta</taxon>
        <taxon>Spermatophyta</taxon>
        <taxon>Magnoliopsida</taxon>
        <taxon>eudicotyledons</taxon>
        <taxon>Gunneridae</taxon>
        <taxon>Pentapetalae</taxon>
        <taxon>Caryophyllales</taxon>
        <taxon>Chenopodiaceae</taxon>
        <taxon>Betoideae</taxon>
        <taxon>Beta</taxon>
    </lineage>
</organism>
<evidence type="ECO:0000313" key="5">
    <source>
        <dbReference type="Proteomes" id="UP000035740"/>
    </source>
</evidence>
<accession>A0A0J8DTX3</accession>
<sequence length="207" mass="22622">MLGADLSQLLGNKNSAGTWTDFIPSPSSDLSVSICLPVMNVIERNLYGGAMSVSVPSLCADIGQFRQVPDNQEVFADANSDQSVIVEINEVLPTADAQCASASESTILEQGEMHTCQGEIAYFVNGRQRITKFRDTESQANLVDIWLFVIRLREHEADVVLTLNSPLTIAPHSSSSHCLPTDSARNRELASHIISSFKINNLRLLFS</sequence>
<dbReference type="Gramene" id="KMS94245">
    <property type="protein sequence ID" value="KMS94245"/>
    <property type="gene ID" value="BVRB_023350"/>
</dbReference>
<dbReference type="Gene3D" id="3.40.1000.10">
    <property type="entry name" value="Mog1/PsbP, alpha/beta/alpha sandwich"/>
    <property type="match status" value="1"/>
</dbReference>
<evidence type="ECO:0000256" key="1">
    <source>
        <dbReference type="ARBA" id="ARBA00010307"/>
    </source>
</evidence>
<dbReference type="InterPro" id="IPR016123">
    <property type="entry name" value="Mog1/PsbP_a/b/a-sand"/>
</dbReference>
<dbReference type="InterPro" id="IPR007681">
    <property type="entry name" value="Mog1"/>
</dbReference>
<dbReference type="GO" id="GO:0005634">
    <property type="term" value="C:nucleus"/>
    <property type="evidence" value="ECO:0007669"/>
    <property type="project" value="TreeGrafter"/>
</dbReference>
<dbReference type="GO" id="GO:0006606">
    <property type="term" value="P:protein import into nucleus"/>
    <property type="evidence" value="ECO:0007669"/>
    <property type="project" value="TreeGrafter"/>
</dbReference>
<dbReference type="OrthoDB" id="10255285at2759"/>
<dbReference type="AlphaFoldDB" id="A0A0J8DTX3"/>
<dbReference type="Proteomes" id="UP000035740">
    <property type="component" value="Unassembled WGS sequence"/>
</dbReference>
<evidence type="ECO:0000256" key="3">
    <source>
        <dbReference type="ARBA" id="ARBA00022927"/>
    </source>
</evidence>
<dbReference type="GO" id="GO:0017080">
    <property type="term" value="F:sodium channel regulator activity"/>
    <property type="evidence" value="ECO:0007669"/>
    <property type="project" value="TreeGrafter"/>
</dbReference>
<comment type="similarity">
    <text evidence="1">Belongs to the MOG1 family.</text>
</comment>
<protein>
    <submittedName>
        <fullName evidence="4">Uncharacterized protein</fullName>
    </submittedName>
</protein>
<dbReference type="GO" id="GO:0031267">
    <property type="term" value="F:small GTPase binding"/>
    <property type="evidence" value="ECO:0007669"/>
    <property type="project" value="TreeGrafter"/>
</dbReference>
<reference evidence="4 5" key="1">
    <citation type="journal article" date="2014" name="Nature">
        <title>The genome of the recently domesticated crop plant sugar beet (Beta vulgaris).</title>
        <authorList>
            <person name="Dohm J.C."/>
            <person name="Minoche A.E."/>
            <person name="Holtgrawe D."/>
            <person name="Capella-Gutierrez S."/>
            <person name="Zakrzewski F."/>
            <person name="Tafer H."/>
            <person name="Rupp O."/>
            <person name="Sorensen T.R."/>
            <person name="Stracke R."/>
            <person name="Reinhardt R."/>
            <person name="Goesmann A."/>
            <person name="Kraft T."/>
            <person name="Schulz B."/>
            <person name="Stadler P.F."/>
            <person name="Schmidt T."/>
            <person name="Gabaldon T."/>
            <person name="Lehrach H."/>
            <person name="Weisshaar B."/>
            <person name="Himmelbauer H."/>
        </authorList>
    </citation>
    <scope>NUCLEOTIDE SEQUENCE [LARGE SCALE GENOMIC DNA]</scope>
    <source>
        <tissue evidence="4">Taproot</tissue>
    </source>
</reference>
<dbReference type="OMA" id="IDTVKVW"/>
<dbReference type="GO" id="GO:0005085">
    <property type="term" value="F:guanyl-nucleotide exchange factor activity"/>
    <property type="evidence" value="ECO:0007669"/>
    <property type="project" value="TreeGrafter"/>
</dbReference>
<dbReference type="GO" id="GO:0042391">
    <property type="term" value="P:regulation of membrane potential"/>
    <property type="evidence" value="ECO:0007669"/>
    <property type="project" value="TreeGrafter"/>
</dbReference>
<dbReference type="Pfam" id="PF04603">
    <property type="entry name" value="Mog1"/>
    <property type="match status" value="1"/>
</dbReference>